<dbReference type="EMBL" id="KV448511">
    <property type="protein sequence ID" value="OAX35323.1"/>
    <property type="molecule type" value="Genomic_DNA"/>
</dbReference>
<dbReference type="AlphaFoldDB" id="A0A1B7MRV9"/>
<name>A0A1B7MRV9_9AGAM</name>
<protein>
    <submittedName>
        <fullName evidence="2">Uncharacterized protein</fullName>
    </submittedName>
</protein>
<feature type="region of interest" description="Disordered" evidence="1">
    <location>
        <begin position="1"/>
        <end position="51"/>
    </location>
</feature>
<dbReference type="OrthoDB" id="2691059at2759"/>
<dbReference type="InParanoid" id="A0A1B7MRV9"/>
<keyword evidence="3" id="KW-1185">Reference proteome</keyword>
<evidence type="ECO:0000256" key="1">
    <source>
        <dbReference type="SAM" id="MobiDB-lite"/>
    </source>
</evidence>
<proteinExistence type="predicted"/>
<feature type="region of interest" description="Disordered" evidence="1">
    <location>
        <begin position="91"/>
        <end position="113"/>
    </location>
</feature>
<reference evidence="2 3" key="1">
    <citation type="submission" date="2016-06" db="EMBL/GenBank/DDBJ databases">
        <title>Comparative genomics of the ectomycorrhizal sister species Rhizopogon vinicolor and Rhizopogon vesiculosus (Basidiomycota: Boletales) reveals a divergence of the mating type B locus.</title>
        <authorList>
            <consortium name="DOE Joint Genome Institute"/>
            <person name="Mujic A.B."/>
            <person name="Kuo A."/>
            <person name="Tritt A."/>
            <person name="Lipzen A."/>
            <person name="Chen C."/>
            <person name="Johnson J."/>
            <person name="Sharma A."/>
            <person name="Barry K."/>
            <person name="Grigoriev I.V."/>
            <person name="Spatafora J.W."/>
        </authorList>
    </citation>
    <scope>NUCLEOTIDE SEQUENCE [LARGE SCALE GENOMIC DNA]</scope>
    <source>
        <strain evidence="2 3">AM-OR11-026</strain>
    </source>
</reference>
<evidence type="ECO:0000313" key="2">
    <source>
        <dbReference type="EMBL" id="OAX35323.1"/>
    </source>
</evidence>
<evidence type="ECO:0000313" key="3">
    <source>
        <dbReference type="Proteomes" id="UP000092154"/>
    </source>
</evidence>
<dbReference type="Proteomes" id="UP000092154">
    <property type="component" value="Unassembled WGS sequence"/>
</dbReference>
<accession>A0A1B7MRV9</accession>
<organism evidence="2 3">
    <name type="scientific">Rhizopogon vinicolor AM-OR11-026</name>
    <dbReference type="NCBI Taxonomy" id="1314800"/>
    <lineage>
        <taxon>Eukaryota</taxon>
        <taxon>Fungi</taxon>
        <taxon>Dikarya</taxon>
        <taxon>Basidiomycota</taxon>
        <taxon>Agaricomycotina</taxon>
        <taxon>Agaricomycetes</taxon>
        <taxon>Agaricomycetidae</taxon>
        <taxon>Boletales</taxon>
        <taxon>Suillineae</taxon>
        <taxon>Rhizopogonaceae</taxon>
        <taxon>Rhizopogon</taxon>
    </lineage>
</organism>
<feature type="compositionally biased region" description="Polar residues" evidence="1">
    <location>
        <begin position="24"/>
        <end position="35"/>
    </location>
</feature>
<gene>
    <name evidence="2" type="ORF">K503DRAFT_785167</name>
</gene>
<sequence length="245" mass="26703">MFQGIQRRLDGAGPPVETPVNAAQGVSNADLNQSRSPPPTNDPFMDTAPVGHRFDHSALGLYGDEGHAMYNFGGLQQSGTTNQMCPAHQFETSSSAGYDPHSTPFSEPGSRGHSIPPATPMIVPLTPSIHHGSPPFHHTRLNDVESTQQSLVTNQYQLTKRAECNETMITELQERLGTMATVNTTKSVAGKKNISNMHPGLKLIFFDLCGIDVKNMTRTKRIGLLTKNDPLPNLKYLREDLMGLG</sequence>